<comment type="caution">
    <text evidence="1">The sequence shown here is derived from an EMBL/GenBank/DDBJ whole genome shotgun (WGS) entry which is preliminary data.</text>
</comment>
<dbReference type="RefSeq" id="WP_035474273.1">
    <property type="nucleotide sequence ID" value="NZ_JRGF01000018.1"/>
</dbReference>
<evidence type="ECO:0000313" key="2">
    <source>
        <dbReference type="Proteomes" id="UP000030889"/>
    </source>
</evidence>
<gene>
    <name evidence="1" type="ORF">LG35_09560</name>
</gene>
<name>A0ABR4YHM4_9BACT</name>
<dbReference type="Proteomes" id="UP000030889">
    <property type="component" value="Unassembled WGS sequence"/>
</dbReference>
<sequence>MSKSIHTIDSRENLELLTVAAFFGIQSDAMHSLISDWHDLLEAELQSEGIDYRELKAALVPAKKKREAALIFDTAAIPDAWYPLPVFEKLLQYLDRKSVNSVLMGDFIERSSPGCLQRCLEETGSRIDTDGTHDHFIVYLNNLSKSDPANLDRHFREFAGYRGIADLSYGSVFKTLLSTMLIPGFIKVRDTVIMEAEYDYAEWILDKKKESLGGPANPLGFPFAENGFRTTAISQDLYGIFLSYKIERECDGMDEADQLMGLNFLDRLFGPLRTAAVEVAPRKLAYIKQEKGDTLRRVGLEEITAGELEELIHDKITSNYLYNLEINEQYGVTKFNIMIELPGDKPYKLVLALKYHPEHHRISLITCF</sequence>
<organism evidence="1 2">
    <name type="scientific">Alistipes inops</name>
    <dbReference type="NCBI Taxonomy" id="1501391"/>
    <lineage>
        <taxon>Bacteria</taxon>
        <taxon>Pseudomonadati</taxon>
        <taxon>Bacteroidota</taxon>
        <taxon>Bacteroidia</taxon>
        <taxon>Bacteroidales</taxon>
        <taxon>Rikenellaceae</taxon>
        <taxon>Alistipes</taxon>
    </lineage>
</organism>
<keyword evidence="2" id="KW-1185">Reference proteome</keyword>
<accession>A0ABR4YHM4</accession>
<protein>
    <submittedName>
        <fullName evidence="1">Uncharacterized protein</fullName>
    </submittedName>
</protein>
<evidence type="ECO:0000313" key="1">
    <source>
        <dbReference type="EMBL" id="KHE40971.1"/>
    </source>
</evidence>
<proteinExistence type="predicted"/>
<dbReference type="EMBL" id="JRGF01000018">
    <property type="protein sequence ID" value="KHE40971.1"/>
    <property type="molecule type" value="Genomic_DNA"/>
</dbReference>
<reference evidence="1 2" key="1">
    <citation type="submission" date="2014-09" db="EMBL/GenBank/DDBJ databases">
        <title>Alistipes sp. 627, sp. nov., a novel member of the family Rikenellaceae isolated from human faeces.</title>
        <authorList>
            <person name="Shkoporov A.N."/>
            <person name="Chaplin A.V."/>
            <person name="Motuzova O.V."/>
            <person name="Kafarskaia L.I."/>
            <person name="Khokhlova E.V."/>
            <person name="Efimov B.A."/>
        </authorList>
    </citation>
    <scope>NUCLEOTIDE SEQUENCE [LARGE SCALE GENOMIC DNA]</scope>
    <source>
        <strain evidence="1 2">627</strain>
    </source>
</reference>